<dbReference type="EMBL" id="RXIC02000023">
    <property type="protein sequence ID" value="KAB1212428.1"/>
    <property type="molecule type" value="Genomic_DNA"/>
</dbReference>
<name>A0A6A1VKS6_9ROSI</name>
<protein>
    <submittedName>
        <fullName evidence="1">Uncharacterized protein</fullName>
    </submittedName>
</protein>
<evidence type="ECO:0000313" key="1">
    <source>
        <dbReference type="EMBL" id="KAB1212428.1"/>
    </source>
</evidence>
<accession>A0A6A1VKS6</accession>
<comment type="caution">
    <text evidence="1">The sequence shown here is derived from an EMBL/GenBank/DDBJ whole genome shotgun (WGS) entry which is preliminary data.</text>
</comment>
<evidence type="ECO:0000313" key="2">
    <source>
        <dbReference type="Proteomes" id="UP000516437"/>
    </source>
</evidence>
<gene>
    <name evidence="1" type="ORF">CJ030_MR5G023970</name>
</gene>
<keyword evidence="2" id="KW-1185">Reference proteome</keyword>
<proteinExistence type="predicted"/>
<organism evidence="1 2">
    <name type="scientific">Morella rubra</name>
    <name type="common">Chinese bayberry</name>
    <dbReference type="NCBI Taxonomy" id="262757"/>
    <lineage>
        <taxon>Eukaryota</taxon>
        <taxon>Viridiplantae</taxon>
        <taxon>Streptophyta</taxon>
        <taxon>Embryophyta</taxon>
        <taxon>Tracheophyta</taxon>
        <taxon>Spermatophyta</taxon>
        <taxon>Magnoliopsida</taxon>
        <taxon>eudicotyledons</taxon>
        <taxon>Gunneridae</taxon>
        <taxon>Pentapetalae</taxon>
        <taxon>rosids</taxon>
        <taxon>fabids</taxon>
        <taxon>Fagales</taxon>
        <taxon>Myricaceae</taxon>
        <taxon>Morella</taxon>
    </lineage>
</organism>
<dbReference type="AlphaFoldDB" id="A0A6A1VKS6"/>
<sequence>MQTAKVKEIVELKARQAEIENILGEQWKRHEMQEMQLLECEEMPIRERREEQKRIGDSLRFEMEMQSKQKIDKFMKQMPARHS</sequence>
<dbReference type="Proteomes" id="UP000516437">
    <property type="component" value="Chromosome 5"/>
</dbReference>
<reference evidence="1 2" key="1">
    <citation type="journal article" date="2019" name="Plant Biotechnol. J.">
        <title>The red bayberry genome and genetic basis of sex determination.</title>
        <authorList>
            <person name="Jia H.M."/>
            <person name="Jia H.J."/>
            <person name="Cai Q.L."/>
            <person name="Wang Y."/>
            <person name="Zhao H.B."/>
            <person name="Yang W.F."/>
            <person name="Wang G.Y."/>
            <person name="Li Y.H."/>
            <person name="Zhan D.L."/>
            <person name="Shen Y.T."/>
            <person name="Niu Q.F."/>
            <person name="Chang L."/>
            <person name="Qiu J."/>
            <person name="Zhao L."/>
            <person name="Xie H.B."/>
            <person name="Fu W.Y."/>
            <person name="Jin J."/>
            <person name="Li X.W."/>
            <person name="Jiao Y."/>
            <person name="Zhou C.C."/>
            <person name="Tu T."/>
            <person name="Chai C.Y."/>
            <person name="Gao J.L."/>
            <person name="Fan L.J."/>
            <person name="van de Weg E."/>
            <person name="Wang J.Y."/>
            <person name="Gao Z.S."/>
        </authorList>
    </citation>
    <scope>NUCLEOTIDE SEQUENCE [LARGE SCALE GENOMIC DNA]</scope>
    <source>
        <tissue evidence="1">Leaves</tissue>
    </source>
</reference>